<keyword evidence="1" id="KW-0812">Transmembrane</keyword>
<evidence type="ECO:0000313" key="4">
    <source>
        <dbReference type="Proteomes" id="UP000642829"/>
    </source>
</evidence>
<dbReference type="NCBIfam" id="TIGR02978">
    <property type="entry name" value="phageshock_pspC"/>
    <property type="match status" value="1"/>
</dbReference>
<organism evidence="3 4">
    <name type="scientific">Cerasicoccus arenae</name>
    <dbReference type="NCBI Taxonomy" id="424488"/>
    <lineage>
        <taxon>Bacteria</taxon>
        <taxon>Pseudomonadati</taxon>
        <taxon>Verrucomicrobiota</taxon>
        <taxon>Opitutia</taxon>
        <taxon>Puniceicoccales</taxon>
        <taxon>Cerasicoccaceae</taxon>
        <taxon>Cerasicoccus</taxon>
    </lineage>
</organism>
<evidence type="ECO:0000313" key="3">
    <source>
        <dbReference type="EMBL" id="GHB96319.1"/>
    </source>
</evidence>
<name>A0A8J3DG80_9BACT</name>
<gene>
    <name evidence="3" type="primary">pspC</name>
    <name evidence="3" type="ORF">GCM10007047_10150</name>
</gene>
<feature type="domain" description="Phage shock protein PspC N-terminal" evidence="2">
    <location>
        <begin position="7"/>
        <end position="62"/>
    </location>
</feature>
<proteinExistence type="predicted"/>
<dbReference type="AlphaFoldDB" id="A0A8J3DG80"/>
<dbReference type="Pfam" id="PF04024">
    <property type="entry name" value="PspC"/>
    <property type="match status" value="1"/>
</dbReference>
<evidence type="ECO:0000259" key="2">
    <source>
        <dbReference type="Pfam" id="PF04024"/>
    </source>
</evidence>
<keyword evidence="1" id="KW-0472">Membrane</keyword>
<dbReference type="InterPro" id="IPR007168">
    <property type="entry name" value="Phageshock_PspC_N"/>
</dbReference>
<sequence>MKPPSLPLYRSRNGWLLGVCQGMADWRQVPVLWVRLAVFITIMLTGFWLGLAIYVIVGLLLKPAPVLPTSNDEEQEFYASISTSRRQALGRLQRTFEQLDRRTRRLEHAVTSSEYDWQRRLNSGK</sequence>
<comment type="caution">
    <text evidence="3">The sequence shown here is derived from an EMBL/GenBank/DDBJ whole genome shotgun (WGS) entry which is preliminary data.</text>
</comment>
<feature type="transmembrane region" description="Helical" evidence="1">
    <location>
        <begin position="32"/>
        <end position="61"/>
    </location>
</feature>
<keyword evidence="4" id="KW-1185">Reference proteome</keyword>
<evidence type="ECO:0000256" key="1">
    <source>
        <dbReference type="SAM" id="Phobius"/>
    </source>
</evidence>
<keyword evidence="1" id="KW-1133">Transmembrane helix</keyword>
<dbReference type="Proteomes" id="UP000642829">
    <property type="component" value="Unassembled WGS sequence"/>
</dbReference>
<protein>
    <submittedName>
        <fullName evidence="3">Phage shock protein C</fullName>
    </submittedName>
</protein>
<reference evidence="3" key="1">
    <citation type="journal article" date="2014" name="Int. J. Syst. Evol. Microbiol.">
        <title>Complete genome sequence of Corynebacterium casei LMG S-19264T (=DSM 44701T), isolated from a smear-ripened cheese.</title>
        <authorList>
            <consortium name="US DOE Joint Genome Institute (JGI-PGF)"/>
            <person name="Walter F."/>
            <person name="Albersmeier A."/>
            <person name="Kalinowski J."/>
            <person name="Ruckert C."/>
        </authorList>
    </citation>
    <scope>NUCLEOTIDE SEQUENCE</scope>
    <source>
        <strain evidence="3">KCTC 12870</strain>
    </source>
</reference>
<dbReference type="RefSeq" id="WP_189512535.1">
    <property type="nucleotide sequence ID" value="NZ_BMXG01000005.1"/>
</dbReference>
<dbReference type="EMBL" id="BMXG01000005">
    <property type="protein sequence ID" value="GHB96319.1"/>
    <property type="molecule type" value="Genomic_DNA"/>
</dbReference>
<dbReference type="InterPro" id="IPR014320">
    <property type="entry name" value="Phageshock_PspC"/>
</dbReference>
<accession>A0A8J3DG80</accession>
<reference evidence="3" key="2">
    <citation type="submission" date="2020-09" db="EMBL/GenBank/DDBJ databases">
        <authorList>
            <person name="Sun Q."/>
            <person name="Kim S."/>
        </authorList>
    </citation>
    <scope>NUCLEOTIDE SEQUENCE</scope>
    <source>
        <strain evidence="3">KCTC 12870</strain>
    </source>
</reference>